<sequence>MGDKTPKRSPSVGNKGFSPVALPESPAAASPQKNLTGFPRTVRDLAADVYNNIQMWNDLHIKGASVVKEIASIKADNPKDFPGNLECLINELYGLVQSLRPYKDSLVTFTAQMRALEKLQRNPEPLFLSLDIHSLTNLVEKISEAYEAEFNVKNFVLENISYAKNKDDAMCLAALWTYQTRITNSVNLKLETLLVETGHRKIT</sequence>
<keyword evidence="3" id="KW-1185">Reference proteome</keyword>
<protein>
    <submittedName>
        <fullName evidence="2">Uncharacterized protein</fullName>
    </submittedName>
</protein>
<evidence type="ECO:0000313" key="2">
    <source>
        <dbReference type="EMBL" id="KAJ3647323.1"/>
    </source>
</evidence>
<dbReference type="EMBL" id="JALNTZ010000006">
    <property type="protein sequence ID" value="KAJ3647323.1"/>
    <property type="molecule type" value="Genomic_DNA"/>
</dbReference>
<dbReference type="Proteomes" id="UP001168821">
    <property type="component" value="Unassembled WGS sequence"/>
</dbReference>
<comment type="caution">
    <text evidence="2">The sequence shown here is derived from an EMBL/GenBank/DDBJ whole genome shotgun (WGS) entry which is preliminary data.</text>
</comment>
<evidence type="ECO:0000256" key="1">
    <source>
        <dbReference type="SAM" id="MobiDB-lite"/>
    </source>
</evidence>
<evidence type="ECO:0000313" key="3">
    <source>
        <dbReference type="Proteomes" id="UP001168821"/>
    </source>
</evidence>
<proteinExistence type="predicted"/>
<gene>
    <name evidence="2" type="ORF">Zmor_019207</name>
</gene>
<feature type="region of interest" description="Disordered" evidence="1">
    <location>
        <begin position="1"/>
        <end position="35"/>
    </location>
</feature>
<name>A0AA38HZ88_9CUCU</name>
<dbReference type="AlphaFoldDB" id="A0AA38HZ88"/>
<reference evidence="2" key="1">
    <citation type="journal article" date="2023" name="G3 (Bethesda)">
        <title>Whole genome assemblies of Zophobas morio and Tenebrio molitor.</title>
        <authorList>
            <person name="Kaur S."/>
            <person name="Stinson S.A."/>
            <person name="diCenzo G.C."/>
        </authorList>
    </citation>
    <scope>NUCLEOTIDE SEQUENCE</scope>
    <source>
        <strain evidence="2">QUZm001</strain>
    </source>
</reference>
<organism evidence="2 3">
    <name type="scientific">Zophobas morio</name>
    <dbReference type="NCBI Taxonomy" id="2755281"/>
    <lineage>
        <taxon>Eukaryota</taxon>
        <taxon>Metazoa</taxon>
        <taxon>Ecdysozoa</taxon>
        <taxon>Arthropoda</taxon>
        <taxon>Hexapoda</taxon>
        <taxon>Insecta</taxon>
        <taxon>Pterygota</taxon>
        <taxon>Neoptera</taxon>
        <taxon>Endopterygota</taxon>
        <taxon>Coleoptera</taxon>
        <taxon>Polyphaga</taxon>
        <taxon>Cucujiformia</taxon>
        <taxon>Tenebrionidae</taxon>
        <taxon>Zophobas</taxon>
    </lineage>
</organism>
<accession>A0AA38HZ88</accession>